<keyword evidence="3" id="KW-1185">Reference proteome</keyword>
<evidence type="ECO:0000313" key="2">
    <source>
        <dbReference type="EMBL" id="AWX92406.1"/>
    </source>
</evidence>
<keyword evidence="1" id="KW-0812">Transmembrane</keyword>
<accession>A0ABN5M4B7</accession>
<protein>
    <submittedName>
        <fullName evidence="2">Uncharacterized protein</fullName>
    </submittedName>
</protein>
<sequence>MAALGLGPAGSLHHVMTMKRVDLASAAQFLNMASSLTGVLLVFGGITTWAGAVKQAGAVKPA</sequence>
<dbReference type="EMBL" id="CP030239">
    <property type="protein sequence ID" value="AWX92406.1"/>
    <property type="molecule type" value="Genomic_DNA"/>
</dbReference>
<reference evidence="2 3" key="1">
    <citation type="submission" date="2018-06" db="EMBL/GenBank/DDBJ databases">
        <title>Complete genome sequence of Paracoccus mutanolyticus strain RSP-02 isolated from cellulosic waste.</title>
        <authorList>
            <person name="Amrutha R.N."/>
            <person name="Shrivastav A."/>
            <person name="Buddana S.K."/>
            <person name="Deshpande U."/>
            <person name="Prakasham R.S."/>
        </authorList>
    </citation>
    <scope>NUCLEOTIDE SEQUENCE [LARGE SCALE GENOMIC DNA]</scope>
    <source>
        <strain evidence="2 3">RSP-02</strain>
    </source>
</reference>
<evidence type="ECO:0000256" key="1">
    <source>
        <dbReference type="SAM" id="Phobius"/>
    </source>
</evidence>
<feature type="transmembrane region" description="Helical" evidence="1">
    <location>
        <begin position="29"/>
        <end position="52"/>
    </location>
</feature>
<dbReference type="Proteomes" id="UP000249922">
    <property type="component" value="Chromosome"/>
</dbReference>
<keyword evidence="1" id="KW-0472">Membrane</keyword>
<proteinExistence type="predicted"/>
<gene>
    <name evidence="2" type="ORF">DPM13_01870</name>
</gene>
<name>A0ABN5M4B7_9RHOB</name>
<keyword evidence="1" id="KW-1133">Transmembrane helix</keyword>
<organism evidence="2 3">
    <name type="scientific">Paracoccus mutanolyticus</name>
    <dbReference type="NCBI Taxonomy" id="1499308"/>
    <lineage>
        <taxon>Bacteria</taxon>
        <taxon>Pseudomonadati</taxon>
        <taxon>Pseudomonadota</taxon>
        <taxon>Alphaproteobacteria</taxon>
        <taxon>Rhodobacterales</taxon>
        <taxon>Paracoccaceae</taxon>
        <taxon>Paracoccus</taxon>
    </lineage>
</organism>
<evidence type="ECO:0000313" key="3">
    <source>
        <dbReference type="Proteomes" id="UP000249922"/>
    </source>
</evidence>